<sequence>MKAEGSAPPVVIHHKVKVKEETKECNYHPENLQTESQVPTTMTVPVVGASANTITTTSTANSNSTPNLSNHPPSTASNSSTNEATSPTSTHQNSSVICQVPSSTSSVHNGVEPVDLDLKNKGIPSFQPRDDRGTDMTSKENRSSPSTNKSKLLGHSINGHPEFSRQLSTSSSGNDSPISSHSIKPEDETDIGKHEESPTSAPPQISTETSTTSTTSTNGVALNGGLRCISSVFAGHAKLKRLLGTLVQFANNISADTGDTVRSLVLGLLSGTMSAEEFHSAVQEATNFPLRDFVLPYLRHTLPALKRNLNTAARANNQTCVQYLRANESAVLETVSLTPSSDTVELFGDHSTNGTSSTATNYSLRSSTGSSVNSLAHSNSLHHYSGATNLATKRRAPDTPYGYDNASEDSSLYGKRSTNPWSHHPPTQQQSDMYCWYHPTIQGHSQGHLPPNLVQINQLSSFGPPLPPQQQQHQINHTPSQMQNGSSLDDEWKNIHVMLNCILGMVEKTKRALVILQRRGCSSPAAATPASGLATQNGTSNGNNISSANGTQIESSSGDRDGNLKRLSGEIVAQTIRATEDRVAAEVKRRAEEAVQEVKRTAMIEVQRAVAAAVAESRASERMRVQHLLDIPMAQRGRGTMRQGAFLRLGGHVNPESTSKAVSAGEDEKEGVHAMGTNCWNCGRPALETCGGCGIARYCGSFCQHRDWEAGGHHATCRSSPTHESTRCSSPSPPRPGNSSNEADTPTPTVAKGK</sequence>
<evidence type="ECO:0000256" key="5">
    <source>
        <dbReference type="ARBA" id="ARBA00022833"/>
    </source>
</evidence>
<dbReference type="InterPro" id="IPR002893">
    <property type="entry name" value="Znf_MYND"/>
</dbReference>
<evidence type="ECO:0000256" key="4">
    <source>
        <dbReference type="ARBA" id="ARBA00022771"/>
    </source>
</evidence>
<evidence type="ECO:0000256" key="10">
    <source>
        <dbReference type="SAM" id="MobiDB-lite"/>
    </source>
</evidence>
<keyword evidence="3" id="KW-0479">Metal-binding</keyword>
<feature type="region of interest" description="Disordered" evidence="10">
    <location>
        <begin position="525"/>
        <end position="564"/>
    </location>
</feature>
<keyword evidence="7" id="KW-0804">Transcription</keyword>
<keyword evidence="8" id="KW-0539">Nucleus</keyword>
<reference evidence="13" key="1">
    <citation type="submission" date="2015-01" db="EMBL/GenBank/DDBJ databases">
        <title>Transcriptome Assembly of Fopius arisanus.</title>
        <authorList>
            <person name="Geib S."/>
        </authorList>
    </citation>
    <scope>NUCLEOTIDE SEQUENCE</scope>
</reference>
<evidence type="ECO:0000256" key="9">
    <source>
        <dbReference type="PROSITE-ProRule" id="PRU00134"/>
    </source>
</evidence>
<evidence type="ECO:0000256" key="2">
    <source>
        <dbReference type="ARBA" id="ARBA00022491"/>
    </source>
</evidence>
<dbReference type="PROSITE" id="PS50865">
    <property type="entry name" value="ZF_MYND_2"/>
    <property type="match status" value="1"/>
</dbReference>
<feature type="compositionally biased region" description="Low complexity" evidence="10">
    <location>
        <begin position="206"/>
        <end position="217"/>
    </location>
</feature>
<comment type="subcellular location">
    <subcellularLocation>
        <location evidence="1">Nucleus</location>
    </subcellularLocation>
</comment>
<dbReference type="SUPFAM" id="SSF158553">
    <property type="entry name" value="TAFH domain-like"/>
    <property type="match status" value="1"/>
</dbReference>
<feature type="compositionally biased region" description="Polar residues" evidence="10">
    <location>
        <begin position="533"/>
        <end position="556"/>
    </location>
</feature>
<dbReference type="AlphaFoldDB" id="A0A0C9RBR9"/>
<dbReference type="PANTHER" id="PTHR10379">
    <property type="entry name" value="MTG8 ETO EIGHT TWENTY ONE PROTEIN"/>
    <property type="match status" value="1"/>
</dbReference>
<dbReference type="PROSITE" id="PS51119">
    <property type="entry name" value="TAFH"/>
    <property type="match status" value="1"/>
</dbReference>
<feature type="compositionally biased region" description="Polar residues" evidence="10">
    <location>
        <begin position="165"/>
        <end position="182"/>
    </location>
</feature>
<evidence type="ECO:0000259" key="12">
    <source>
        <dbReference type="PROSITE" id="PS51119"/>
    </source>
</evidence>
<protein>
    <submittedName>
        <fullName evidence="13">Cbfa2t3 protein</fullName>
    </submittedName>
</protein>
<keyword evidence="2" id="KW-0678">Repressor</keyword>
<dbReference type="InterPro" id="IPR014896">
    <property type="entry name" value="NHR2"/>
</dbReference>
<feature type="region of interest" description="Disordered" evidence="10">
    <location>
        <begin position="56"/>
        <end position="219"/>
    </location>
</feature>
<dbReference type="GO" id="GO:0005634">
    <property type="term" value="C:nucleus"/>
    <property type="evidence" value="ECO:0007669"/>
    <property type="project" value="UniProtKB-SubCell"/>
</dbReference>
<feature type="region of interest" description="Disordered" evidence="10">
    <location>
        <begin position="456"/>
        <end position="486"/>
    </location>
</feature>
<feature type="compositionally biased region" description="Polar residues" evidence="10">
    <location>
        <begin position="475"/>
        <end position="486"/>
    </location>
</feature>
<feature type="compositionally biased region" description="Basic and acidic residues" evidence="10">
    <location>
        <begin position="183"/>
        <end position="197"/>
    </location>
</feature>
<evidence type="ECO:0000256" key="7">
    <source>
        <dbReference type="ARBA" id="ARBA00023163"/>
    </source>
</evidence>
<dbReference type="Pfam" id="PF07531">
    <property type="entry name" value="TAFH"/>
    <property type="match status" value="1"/>
</dbReference>
<dbReference type="Gene3D" id="1.20.120.1110">
    <property type="entry name" value="TAFH/NHR1 domain"/>
    <property type="match status" value="1"/>
</dbReference>
<dbReference type="InterPro" id="IPR003894">
    <property type="entry name" value="TAFH_NHR1"/>
</dbReference>
<feature type="region of interest" description="Disordered" evidence="10">
    <location>
        <begin position="713"/>
        <end position="754"/>
    </location>
</feature>
<name>A0A0C9RBR9_9HYME</name>
<feature type="region of interest" description="Disordered" evidence="10">
    <location>
        <begin position="386"/>
        <end position="428"/>
    </location>
</feature>
<feature type="domain" description="MYND-type" evidence="11">
    <location>
        <begin position="679"/>
        <end position="717"/>
    </location>
</feature>
<dbReference type="PANTHER" id="PTHR10379:SF14">
    <property type="entry name" value="NERVY, ISOFORM D"/>
    <property type="match status" value="1"/>
</dbReference>
<organism evidence="13">
    <name type="scientific">Fopius arisanus</name>
    <dbReference type="NCBI Taxonomy" id="64838"/>
    <lineage>
        <taxon>Eukaryota</taxon>
        <taxon>Metazoa</taxon>
        <taxon>Ecdysozoa</taxon>
        <taxon>Arthropoda</taxon>
        <taxon>Hexapoda</taxon>
        <taxon>Insecta</taxon>
        <taxon>Pterygota</taxon>
        <taxon>Neoptera</taxon>
        <taxon>Endopterygota</taxon>
        <taxon>Hymenoptera</taxon>
        <taxon>Apocrita</taxon>
        <taxon>Ichneumonoidea</taxon>
        <taxon>Braconidae</taxon>
        <taxon>Opiinae</taxon>
        <taxon>Fopius</taxon>
    </lineage>
</organism>
<dbReference type="GO" id="GO:0003714">
    <property type="term" value="F:transcription corepressor activity"/>
    <property type="evidence" value="ECO:0007669"/>
    <property type="project" value="InterPro"/>
</dbReference>
<dbReference type="PROSITE" id="PS01360">
    <property type="entry name" value="ZF_MYND_1"/>
    <property type="match status" value="1"/>
</dbReference>
<dbReference type="Gene3D" id="6.10.140.2220">
    <property type="match status" value="1"/>
</dbReference>
<dbReference type="Pfam" id="PF01753">
    <property type="entry name" value="zf-MYND"/>
    <property type="match status" value="1"/>
</dbReference>
<evidence type="ECO:0000256" key="6">
    <source>
        <dbReference type="ARBA" id="ARBA00023015"/>
    </source>
</evidence>
<keyword evidence="6" id="KW-0805">Transcription regulation</keyword>
<dbReference type="GO" id="GO:0006351">
    <property type="term" value="P:DNA-templated transcription"/>
    <property type="evidence" value="ECO:0007669"/>
    <property type="project" value="InterPro"/>
</dbReference>
<dbReference type="Pfam" id="PF08788">
    <property type="entry name" value="NHR2"/>
    <property type="match status" value="1"/>
</dbReference>
<feature type="compositionally biased region" description="Polar residues" evidence="10">
    <location>
        <begin position="91"/>
        <end position="108"/>
    </location>
</feature>
<accession>A0A0C9RBR9</accession>
<evidence type="ECO:0000259" key="11">
    <source>
        <dbReference type="PROSITE" id="PS50865"/>
    </source>
</evidence>
<proteinExistence type="predicted"/>
<dbReference type="EMBL" id="GBYB01005730">
    <property type="protein sequence ID" value="JAG75497.1"/>
    <property type="molecule type" value="Transcribed_RNA"/>
</dbReference>
<evidence type="ECO:0000256" key="1">
    <source>
        <dbReference type="ARBA" id="ARBA00004123"/>
    </source>
</evidence>
<feature type="domain" description="TAFH" evidence="12">
    <location>
        <begin position="226"/>
        <end position="328"/>
    </location>
</feature>
<feature type="compositionally biased region" description="Polar residues" evidence="10">
    <location>
        <begin position="416"/>
        <end position="428"/>
    </location>
</feature>
<dbReference type="InterPro" id="IPR037249">
    <property type="entry name" value="TAFH/NHR1_dom_sf"/>
</dbReference>
<dbReference type="SMART" id="SM00549">
    <property type="entry name" value="TAFH"/>
    <property type="match status" value="1"/>
</dbReference>
<dbReference type="GO" id="GO:0008270">
    <property type="term" value="F:zinc ion binding"/>
    <property type="evidence" value="ECO:0007669"/>
    <property type="project" value="UniProtKB-KW"/>
</dbReference>
<feature type="compositionally biased region" description="Low complexity" evidence="10">
    <location>
        <begin position="56"/>
        <end position="90"/>
    </location>
</feature>
<evidence type="ECO:0000313" key="13">
    <source>
        <dbReference type="EMBL" id="JAG75497.1"/>
    </source>
</evidence>
<gene>
    <name evidence="13" type="primary">Cbfa2t3</name>
    <name evidence="13" type="ORF">g.42213</name>
</gene>
<dbReference type="Gene3D" id="6.10.250.230">
    <property type="match status" value="1"/>
</dbReference>
<keyword evidence="4 9" id="KW-0863">Zinc-finger</keyword>
<dbReference type="SUPFAM" id="SSF144232">
    <property type="entry name" value="HIT/MYND zinc finger-like"/>
    <property type="match status" value="1"/>
</dbReference>
<evidence type="ECO:0000256" key="3">
    <source>
        <dbReference type="ARBA" id="ARBA00022723"/>
    </source>
</evidence>
<dbReference type="PRINTS" id="PR01875">
    <property type="entry name" value="ETOFAMILY"/>
</dbReference>
<feature type="compositionally biased region" description="Basic and acidic residues" evidence="10">
    <location>
        <begin position="128"/>
        <end position="142"/>
    </location>
</feature>
<dbReference type="InterPro" id="IPR013289">
    <property type="entry name" value="CBFA2T1/2/3"/>
</dbReference>
<evidence type="ECO:0000256" key="8">
    <source>
        <dbReference type="ARBA" id="ARBA00023242"/>
    </source>
</evidence>
<keyword evidence="5" id="KW-0862">Zinc</keyword>